<dbReference type="EMBL" id="BK032856">
    <property type="protein sequence ID" value="DAF64293.1"/>
    <property type="molecule type" value="Genomic_DNA"/>
</dbReference>
<protein>
    <submittedName>
        <fullName evidence="1">Uncharacterized protein</fullName>
    </submittedName>
</protein>
<accession>A0A8S5TLX5</accession>
<reference evidence="1" key="1">
    <citation type="journal article" date="2021" name="Proc. Natl. Acad. Sci. U.S.A.">
        <title>A Catalog of Tens of Thousands of Viruses from Human Metagenomes Reveals Hidden Associations with Chronic Diseases.</title>
        <authorList>
            <person name="Tisza M.J."/>
            <person name="Buck C.B."/>
        </authorList>
    </citation>
    <scope>NUCLEOTIDE SEQUENCE</scope>
    <source>
        <strain evidence="1">Ct2m58</strain>
    </source>
</reference>
<organism evidence="1">
    <name type="scientific">Podoviridae sp. ct2m58</name>
    <dbReference type="NCBI Taxonomy" id="2827721"/>
    <lineage>
        <taxon>Viruses</taxon>
        <taxon>Duplodnaviria</taxon>
        <taxon>Heunggongvirae</taxon>
        <taxon>Uroviricota</taxon>
        <taxon>Caudoviricetes</taxon>
    </lineage>
</organism>
<sequence length="52" mass="6260">MKDGAKIMYYLNEDNWRLRSPEDVDNYTLKDINMSIYDKNKIIITNEVFNTL</sequence>
<evidence type="ECO:0000313" key="1">
    <source>
        <dbReference type="EMBL" id="DAF64293.1"/>
    </source>
</evidence>
<proteinExistence type="predicted"/>
<name>A0A8S5TLX5_9CAUD</name>